<dbReference type="Proteomes" id="UP001642464">
    <property type="component" value="Unassembled WGS sequence"/>
</dbReference>
<dbReference type="Gene3D" id="3.30.420.10">
    <property type="entry name" value="Ribonuclease H-like superfamily/Ribonuclease H"/>
    <property type="match status" value="1"/>
</dbReference>
<name>A0ABP0KG47_9DINO</name>
<dbReference type="InterPro" id="IPR001584">
    <property type="entry name" value="Integrase_cat-core"/>
</dbReference>
<reference evidence="3 4" key="1">
    <citation type="submission" date="2024-02" db="EMBL/GenBank/DDBJ databases">
        <authorList>
            <person name="Chen Y."/>
            <person name="Shah S."/>
            <person name="Dougan E. K."/>
            <person name="Thang M."/>
            <person name="Chan C."/>
        </authorList>
    </citation>
    <scope>NUCLEOTIDE SEQUENCE [LARGE SCALE GENOMIC DNA]</scope>
</reference>
<sequence length="883" mass="99054">MELFCGSAQLTLEYAKAGMVVLEPRDIIHGHDLNKEEEQARVIDEINTFRPELAATVQIAGGNHVAFEHPRDSELWNKPDVKELLQMPHFQEVDFDMCSFGLKAVSDGGLLKKPTKHTLEGLDKTTEDHYGGPFEDLTVQKVVRLAGASEESVKACHQLHCQTCKRHARSGSRRPAKVFKPLDFNEEVAVDTMHLYDLSGNKVTVLSIMDVGSGYHVVAPVTGRKAEDYTQRFLKSWVAWAGAPQSTLVDQERGLMKDFPEELEKHGIRVNYTAGQAHWQNGHIERQNEWFRQIFDRVKDHLSTQDHEVEWVLASVSQAKNYLRRRHGYSPAQWLFGVAPRLGEGILDEEDDIAERQALISPGDQWSGYPWATTRGRCLLCAREHLRLAESEELGGTLQAKAVRSDLVKLIEGMEIDDEEVFADAGELAPVDAGGDLEYTPSLPDEGEPMEEEPNSGAKRPADTSVPERRMRQKGYCPMVPEPEDVPVPEDQELLCYMASEKRVPRALQKQADKELKVETARGTLHLVQHSLDKCLFLVIDKDNQLFGLLATHVDDSSYARPQGSGTSTLGDLPDIDAWEEASTGLEYCGVTVKQEKNQVTLSQEHYVNTRLQTVDIPKGVLPEDPADEVAKMDNQSTIGALSWLASQTRPDIQVGVSMAQRKQRSPTYYNIKATNHVVRMAQKEKEEKLVYDKLGNWNDLVIIVYHDAACANVDYAETKDTGIYSQLGYVAVIARREVLLGKKPGQGIVATWKSHACQRVCRSTFLPLKQWQHWKGGKLESLSATYFELLTMTDCKSLYDSVHRAGGPRAPSEKRLLVDLAALRQMAQQEVMEWSPENRAAFGRSLKWIPTDHQLADGLTKLLSKGSWWSFLKDLKPAGSTT</sequence>
<keyword evidence="4" id="KW-1185">Reference proteome</keyword>
<feature type="compositionally biased region" description="Acidic residues" evidence="1">
    <location>
        <begin position="445"/>
        <end position="454"/>
    </location>
</feature>
<gene>
    <name evidence="3" type="ORF">SCF082_LOCUS17225</name>
</gene>
<evidence type="ECO:0000256" key="1">
    <source>
        <dbReference type="SAM" id="MobiDB-lite"/>
    </source>
</evidence>
<dbReference type="InterPro" id="IPR012337">
    <property type="entry name" value="RNaseH-like_sf"/>
</dbReference>
<feature type="domain" description="Integrase catalytic" evidence="2">
    <location>
        <begin position="177"/>
        <end position="339"/>
    </location>
</feature>
<comment type="caution">
    <text evidence="3">The sequence shown here is derived from an EMBL/GenBank/DDBJ whole genome shotgun (WGS) entry which is preliminary data.</text>
</comment>
<dbReference type="InterPro" id="IPR036397">
    <property type="entry name" value="RNaseH_sf"/>
</dbReference>
<evidence type="ECO:0000313" key="4">
    <source>
        <dbReference type="Proteomes" id="UP001642464"/>
    </source>
</evidence>
<protein>
    <submittedName>
        <fullName evidence="3">Ankyrin repeat domain-containing protein 17</fullName>
    </submittedName>
</protein>
<feature type="compositionally biased region" description="Basic and acidic residues" evidence="1">
    <location>
        <begin position="460"/>
        <end position="470"/>
    </location>
</feature>
<evidence type="ECO:0000259" key="2">
    <source>
        <dbReference type="PROSITE" id="PS50994"/>
    </source>
</evidence>
<dbReference type="PROSITE" id="PS50994">
    <property type="entry name" value="INTEGRASE"/>
    <property type="match status" value="1"/>
</dbReference>
<dbReference type="SUPFAM" id="SSF53098">
    <property type="entry name" value="Ribonuclease H-like"/>
    <property type="match status" value="1"/>
</dbReference>
<dbReference type="EMBL" id="CAXAMM010011325">
    <property type="protein sequence ID" value="CAK9025795.1"/>
    <property type="molecule type" value="Genomic_DNA"/>
</dbReference>
<proteinExistence type="predicted"/>
<evidence type="ECO:0000313" key="3">
    <source>
        <dbReference type="EMBL" id="CAK9025795.1"/>
    </source>
</evidence>
<organism evidence="3 4">
    <name type="scientific">Durusdinium trenchii</name>
    <dbReference type="NCBI Taxonomy" id="1381693"/>
    <lineage>
        <taxon>Eukaryota</taxon>
        <taxon>Sar</taxon>
        <taxon>Alveolata</taxon>
        <taxon>Dinophyceae</taxon>
        <taxon>Suessiales</taxon>
        <taxon>Symbiodiniaceae</taxon>
        <taxon>Durusdinium</taxon>
    </lineage>
</organism>
<feature type="region of interest" description="Disordered" evidence="1">
    <location>
        <begin position="431"/>
        <end position="470"/>
    </location>
</feature>
<accession>A0ABP0KG47</accession>